<evidence type="ECO:0000313" key="6">
    <source>
        <dbReference type="EMBL" id="KFA93849.1"/>
    </source>
</evidence>
<dbReference type="PANTHER" id="PTHR30055">
    <property type="entry name" value="HTH-TYPE TRANSCRIPTIONAL REGULATOR RUTR"/>
    <property type="match status" value="1"/>
</dbReference>
<evidence type="ECO:0000256" key="2">
    <source>
        <dbReference type="ARBA" id="ARBA00023125"/>
    </source>
</evidence>
<accession>A0A084SZG4</accession>
<dbReference type="Gene3D" id="1.10.357.10">
    <property type="entry name" value="Tetracycline Repressor, domain 2"/>
    <property type="match status" value="2"/>
</dbReference>
<dbReference type="InterPro" id="IPR001647">
    <property type="entry name" value="HTH_TetR"/>
</dbReference>
<keyword evidence="1" id="KW-0805">Transcription regulation</keyword>
<dbReference type="GO" id="GO:0000976">
    <property type="term" value="F:transcription cis-regulatory region binding"/>
    <property type="evidence" value="ECO:0007669"/>
    <property type="project" value="TreeGrafter"/>
</dbReference>
<feature type="domain" description="HTH tetR-type" evidence="5">
    <location>
        <begin position="64"/>
        <end position="124"/>
    </location>
</feature>
<evidence type="ECO:0000256" key="3">
    <source>
        <dbReference type="ARBA" id="ARBA00023163"/>
    </source>
</evidence>
<dbReference type="Pfam" id="PF14246">
    <property type="entry name" value="TetR_C_7"/>
    <property type="match status" value="1"/>
</dbReference>
<dbReference type="AlphaFoldDB" id="A0A084SZG4"/>
<gene>
    <name evidence="6" type="ORF">Q664_06685</name>
</gene>
<reference evidence="6 7" key="1">
    <citation type="submission" date="2014-07" db="EMBL/GenBank/DDBJ databases">
        <title>Draft Genome Sequence of Gephyronic Acid Producer, Cystobacter violaceus Strain Cb vi76.</title>
        <authorList>
            <person name="Stevens D.C."/>
            <person name="Young J."/>
            <person name="Carmichael R."/>
            <person name="Tan J."/>
            <person name="Taylor R.E."/>
        </authorList>
    </citation>
    <scope>NUCLEOTIDE SEQUENCE [LARGE SCALE GENOMIC DNA]</scope>
    <source>
        <strain evidence="6 7">Cb vi76</strain>
    </source>
</reference>
<dbReference type="RefSeq" id="WP_043391011.1">
    <property type="nucleotide sequence ID" value="NZ_JPMI01000036.1"/>
</dbReference>
<dbReference type="EMBL" id="JPMI01000036">
    <property type="protein sequence ID" value="KFA93849.1"/>
    <property type="molecule type" value="Genomic_DNA"/>
</dbReference>
<dbReference type="Pfam" id="PF00440">
    <property type="entry name" value="TetR_N"/>
    <property type="match status" value="2"/>
</dbReference>
<comment type="caution">
    <text evidence="6">The sequence shown here is derived from an EMBL/GenBank/DDBJ whole genome shotgun (WGS) entry which is preliminary data.</text>
</comment>
<keyword evidence="2 4" id="KW-0238">DNA-binding</keyword>
<dbReference type="PROSITE" id="PS50977">
    <property type="entry name" value="HTH_TETR_2"/>
    <property type="match status" value="2"/>
</dbReference>
<dbReference type="PANTHER" id="PTHR30055:SF238">
    <property type="entry name" value="MYCOFACTOCIN BIOSYNTHESIS TRANSCRIPTIONAL REGULATOR MFTR-RELATED"/>
    <property type="match status" value="1"/>
</dbReference>
<sequence length="256" mass="27621">MPLPENIADAAARLVALHGPDGFTMDDLARESGLSRATLYRQAGSREAVLAALSEQGVEVGQRVDARERILAACRVVFTRAGFEAATLEDVAREAGVGPATVYRQFGDKKGLISSFAGHIGPRRAMREVALHPTGDLRADLERVAATVMRYAAEDLDLLKLAMLERMRGGPWAEFLNTPPMRARTILTRLLESYAASGALGPHEPQRMAQAFAGMIFAFVAGPVLEGGPLPDPEETARFITHVFLDGLTSTARRTP</sequence>
<dbReference type="GO" id="GO:0003700">
    <property type="term" value="F:DNA-binding transcription factor activity"/>
    <property type="evidence" value="ECO:0007669"/>
    <property type="project" value="TreeGrafter"/>
</dbReference>
<evidence type="ECO:0000313" key="7">
    <source>
        <dbReference type="Proteomes" id="UP000028547"/>
    </source>
</evidence>
<dbReference type="SUPFAM" id="SSF48498">
    <property type="entry name" value="Tetracyclin repressor-like, C-terminal domain"/>
    <property type="match status" value="1"/>
</dbReference>
<protein>
    <recommendedName>
        <fullName evidence="5">HTH tetR-type domain-containing protein</fullName>
    </recommendedName>
</protein>
<name>A0A084SZG4_9BACT</name>
<evidence type="ECO:0000259" key="5">
    <source>
        <dbReference type="PROSITE" id="PS50977"/>
    </source>
</evidence>
<feature type="DNA-binding region" description="H-T-H motif" evidence="4">
    <location>
        <begin position="24"/>
        <end position="43"/>
    </location>
</feature>
<dbReference type="Gene3D" id="1.10.10.60">
    <property type="entry name" value="Homeodomain-like"/>
    <property type="match status" value="1"/>
</dbReference>
<organism evidence="6 7">
    <name type="scientific">Archangium violaceum Cb vi76</name>
    <dbReference type="NCBI Taxonomy" id="1406225"/>
    <lineage>
        <taxon>Bacteria</taxon>
        <taxon>Pseudomonadati</taxon>
        <taxon>Myxococcota</taxon>
        <taxon>Myxococcia</taxon>
        <taxon>Myxococcales</taxon>
        <taxon>Cystobacterineae</taxon>
        <taxon>Archangiaceae</taxon>
        <taxon>Archangium</taxon>
    </lineage>
</organism>
<keyword evidence="3" id="KW-0804">Transcription</keyword>
<dbReference type="InterPro" id="IPR039536">
    <property type="entry name" value="TetR_C_Proteobacteria"/>
</dbReference>
<dbReference type="InterPro" id="IPR036271">
    <property type="entry name" value="Tet_transcr_reg_TetR-rel_C_sf"/>
</dbReference>
<feature type="DNA-binding region" description="H-T-H motif" evidence="4">
    <location>
        <begin position="87"/>
        <end position="106"/>
    </location>
</feature>
<dbReference type="InterPro" id="IPR009057">
    <property type="entry name" value="Homeodomain-like_sf"/>
</dbReference>
<proteinExistence type="predicted"/>
<dbReference type="SUPFAM" id="SSF46689">
    <property type="entry name" value="Homeodomain-like"/>
    <property type="match status" value="2"/>
</dbReference>
<dbReference type="Proteomes" id="UP000028547">
    <property type="component" value="Unassembled WGS sequence"/>
</dbReference>
<evidence type="ECO:0000256" key="4">
    <source>
        <dbReference type="PROSITE-ProRule" id="PRU00335"/>
    </source>
</evidence>
<evidence type="ECO:0000256" key="1">
    <source>
        <dbReference type="ARBA" id="ARBA00023015"/>
    </source>
</evidence>
<feature type="domain" description="HTH tetR-type" evidence="5">
    <location>
        <begin position="1"/>
        <end position="61"/>
    </location>
</feature>
<dbReference type="PRINTS" id="PR00455">
    <property type="entry name" value="HTHTETR"/>
</dbReference>
<dbReference type="InterPro" id="IPR050109">
    <property type="entry name" value="HTH-type_TetR-like_transc_reg"/>
</dbReference>